<dbReference type="InterPro" id="IPR057229">
    <property type="entry name" value="DUF7907"/>
</dbReference>
<name>A0A2T3ABB5_9PEZI</name>
<reference evidence="3 4" key="1">
    <citation type="journal article" date="2018" name="Mycol. Prog.">
        <title>Coniella lustricola, a new species from submerged detritus.</title>
        <authorList>
            <person name="Raudabaugh D.B."/>
            <person name="Iturriaga T."/>
            <person name="Carver A."/>
            <person name="Mondo S."/>
            <person name="Pangilinan J."/>
            <person name="Lipzen A."/>
            <person name="He G."/>
            <person name="Amirebrahimi M."/>
            <person name="Grigoriev I.V."/>
            <person name="Miller A.N."/>
        </authorList>
    </citation>
    <scope>NUCLEOTIDE SEQUENCE [LARGE SCALE GENOMIC DNA]</scope>
    <source>
        <strain evidence="3 4">B22-T-1</strain>
    </source>
</reference>
<evidence type="ECO:0000256" key="1">
    <source>
        <dbReference type="SAM" id="SignalP"/>
    </source>
</evidence>
<feature type="signal peptide" evidence="1">
    <location>
        <begin position="1"/>
        <end position="24"/>
    </location>
</feature>
<feature type="chain" id="PRO_5015394624" description="DUF7907 domain-containing protein" evidence="1">
    <location>
        <begin position="25"/>
        <end position="212"/>
    </location>
</feature>
<proteinExistence type="predicted"/>
<dbReference type="AlphaFoldDB" id="A0A2T3ABB5"/>
<keyword evidence="4" id="KW-1185">Reference proteome</keyword>
<gene>
    <name evidence="3" type="ORF">BD289DRAFT_481747</name>
</gene>
<sequence length="212" mass="22757">MKHSTIQSTSLVALLSSLTGLATAQDYTSSEPFTLQLSSSYSDVDGSFLGACHAGAAIEELCVTGTDGTPAEYNTFALNTSSADASDSDLIYDTGILVWTLPASNINVSEGLIFPANLATNVVAPLFEPGSNGADVVGFDDDNLLFIYSNYVDDKNFTAGVYPAPVEPYPLYQWYACYTYYGAYYYQTLAWVTGGEPNNPTCEAVNVTRIFI</sequence>
<evidence type="ECO:0000313" key="4">
    <source>
        <dbReference type="Proteomes" id="UP000241462"/>
    </source>
</evidence>
<dbReference type="Proteomes" id="UP000241462">
    <property type="component" value="Unassembled WGS sequence"/>
</dbReference>
<accession>A0A2T3ABB5</accession>
<dbReference type="EMBL" id="KZ678420">
    <property type="protein sequence ID" value="PSR90404.1"/>
    <property type="molecule type" value="Genomic_DNA"/>
</dbReference>
<dbReference type="OrthoDB" id="3515453at2759"/>
<dbReference type="STRING" id="2025994.A0A2T3ABB5"/>
<protein>
    <recommendedName>
        <fullName evidence="2">DUF7907 domain-containing protein</fullName>
    </recommendedName>
</protein>
<feature type="domain" description="DUF7907" evidence="2">
    <location>
        <begin position="30"/>
        <end position="208"/>
    </location>
</feature>
<evidence type="ECO:0000259" key="2">
    <source>
        <dbReference type="Pfam" id="PF25484"/>
    </source>
</evidence>
<keyword evidence="1" id="KW-0732">Signal</keyword>
<dbReference type="Pfam" id="PF25484">
    <property type="entry name" value="DUF7907"/>
    <property type="match status" value="1"/>
</dbReference>
<dbReference type="InParanoid" id="A0A2T3ABB5"/>
<organism evidence="3 4">
    <name type="scientific">Coniella lustricola</name>
    <dbReference type="NCBI Taxonomy" id="2025994"/>
    <lineage>
        <taxon>Eukaryota</taxon>
        <taxon>Fungi</taxon>
        <taxon>Dikarya</taxon>
        <taxon>Ascomycota</taxon>
        <taxon>Pezizomycotina</taxon>
        <taxon>Sordariomycetes</taxon>
        <taxon>Sordariomycetidae</taxon>
        <taxon>Diaporthales</taxon>
        <taxon>Schizoparmaceae</taxon>
        <taxon>Coniella</taxon>
    </lineage>
</organism>
<evidence type="ECO:0000313" key="3">
    <source>
        <dbReference type="EMBL" id="PSR90404.1"/>
    </source>
</evidence>